<proteinExistence type="predicted"/>
<keyword evidence="4" id="KW-1185">Reference proteome</keyword>
<evidence type="ECO:0000313" key="4">
    <source>
        <dbReference type="Proteomes" id="UP000198611"/>
    </source>
</evidence>
<evidence type="ECO:0000313" key="3">
    <source>
        <dbReference type="EMBL" id="SFD36559.1"/>
    </source>
</evidence>
<dbReference type="Gene3D" id="3.40.50.2000">
    <property type="entry name" value="Glycogen Phosphorylase B"/>
    <property type="match status" value="2"/>
</dbReference>
<dbReference type="SUPFAM" id="SSF53756">
    <property type="entry name" value="UDP-Glycosyltransferase/glycogen phosphorylase"/>
    <property type="match status" value="1"/>
</dbReference>
<gene>
    <name evidence="3" type="ORF">SAMN05660831_01536</name>
</gene>
<keyword evidence="1" id="KW-0328">Glycosyltransferase</keyword>
<reference evidence="3 4" key="1">
    <citation type="submission" date="2016-10" db="EMBL/GenBank/DDBJ databases">
        <authorList>
            <person name="de Groot N.N."/>
        </authorList>
    </citation>
    <scope>NUCLEOTIDE SEQUENCE [LARGE SCALE GENOMIC DNA]</scope>
    <source>
        <strain evidence="3 4">HL3</strain>
    </source>
</reference>
<dbReference type="GO" id="GO:0005829">
    <property type="term" value="C:cytosol"/>
    <property type="evidence" value="ECO:0007669"/>
    <property type="project" value="TreeGrafter"/>
</dbReference>
<protein>
    <submittedName>
        <fullName evidence="3">Heptosyltransferase I</fullName>
    </submittedName>
</protein>
<name>A0A1I1RQB8_9GAMM</name>
<accession>A0A1I1RQB8</accession>
<dbReference type="OrthoDB" id="9781892at2"/>
<keyword evidence="2 3" id="KW-0808">Transferase</keyword>
<dbReference type="EMBL" id="FOMJ01000004">
    <property type="protein sequence ID" value="SFD36559.1"/>
    <property type="molecule type" value="Genomic_DNA"/>
</dbReference>
<evidence type="ECO:0000256" key="2">
    <source>
        <dbReference type="ARBA" id="ARBA00022679"/>
    </source>
</evidence>
<dbReference type="AlphaFoldDB" id="A0A1I1RQB8"/>
<dbReference type="Pfam" id="PF01075">
    <property type="entry name" value="Glyco_transf_9"/>
    <property type="match status" value="1"/>
</dbReference>
<dbReference type="PANTHER" id="PTHR30160">
    <property type="entry name" value="TETRAACYLDISACCHARIDE 4'-KINASE-RELATED"/>
    <property type="match status" value="1"/>
</dbReference>
<dbReference type="InterPro" id="IPR051199">
    <property type="entry name" value="LPS_LOS_Heptosyltrfase"/>
</dbReference>
<dbReference type="InterPro" id="IPR002201">
    <property type="entry name" value="Glyco_trans_9"/>
</dbReference>
<dbReference type="STRING" id="1123397.SAMN05660831_01536"/>
<dbReference type="Proteomes" id="UP000198611">
    <property type="component" value="Unassembled WGS sequence"/>
</dbReference>
<dbReference type="GO" id="GO:0009244">
    <property type="term" value="P:lipopolysaccharide core region biosynthetic process"/>
    <property type="evidence" value="ECO:0007669"/>
    <property type="project" value="TreeGrafter"/>
</dbReference>
<dbReference type="RefSeq" id="WP_093428176.1">
    <property type="nucleotide sequence ID" value="NZ_FOMJ01000004.1"/>
</dbReference>
<dbReference type="PANTHER" id="PTHR30160:SF21">
    <property type="entry name" value="LIPOPOLYSACCHARIDE CORE HEPTOSYLTRANSFERASE OPSX"/>
    <property type="match status" value="1"/>
</dbReference>
<organism evidence="3 4">
    <name type="scientific">Thiohalospira halophila DSM 15071</name>
    <dbReference type="NCBI Taxonomy" id="1123397"/>
    <lineage>
        <taxon>Bacteria</taxon>
        <taxon>Pseudomonadati</taxon>
        <taxon>Pseudomonadota</taxon>
        <taxon>Gammaproteobacteria</taxon>
        <taxon>Thiohalospirales</taxon>
        <taxon>Thiohalospiraceae</taxon>
        <taxon>Thiohalospira</taxon>
    </lineage>
</organism>
<dbReference type="CDD" id="cd03789">
    <property type="entry name" value="GT9_LPS_heptosyltransferase"/>
    <property type="match status" value="1"/>
</dbReference>
<dbReference type="GO" id="GO:0008713">
    <property type="term" value="F:ADP-heptose-lipopolysaccharide heptosyltransferase activity"/>
    <property type="evidence" value="ECO:0007669"/>
    <property type="project" value="TreeGrafter"/>
</dbReference>
<sequence length="367" mass="40076">MTAETPPLFTEPPESLCLLRLSAIGDTTHMVPMVRTLQRAWPQTRLTWVIGGTEAKLLGDLDGVEMVPFKKGSGLAGYRALRRQLADRRFDALALMQVALRAGGLSTAVRTPLRLGFDRARSRDGHGAFINRRIAPNPRTHVLEGFFDFLRALGVEERHLVWDIPVPEPAAERAARVIPDDRPALVISPCSSQRINNFRNWSPEAYAAVAEHAHRAHGLQTVLTGGPTEEERRYAEAITRLADAPVTDLIGATDLKELLGLLGRADAVLCPDSGPAHMATAAGTPVIGLYATSNPDRTGPYLSRRWVVNRYPDALQRTLGKGVDEVAWGQRVRDPAAMDLITVADVTGRLDELLATPADQRLAPPQP</sequence>
<evidence type="ECO:0000256" key="1">
    <source>
        <dbReference type="ARBA" id="ARBA00022676"/>
    </source>
</evidence>